<dbReference type="AlphaFoldDB" id="A0A381WPV6"/>
<name>A0A381WPV6_9ZZZZ</name>
<protein>
    <submittedName>
        <fullName evidence="1">Uncharacterized protein</fullName>
    </submittedName>
</protein>
<proteinExistence type="predicted"/>
<gene>
    <name evidence="1" type="ORF">METZ01_LOCUS107092</name>
</gene>
<accession>A0A381WPV6</accession>
<reference evidence="1" key="1">
    <citation type="submission" date="2018-05" db="EMBL/GenBank/DDBJ databases">
        <authorList>
            <person name="Lanie J.A."/>
            <person name="Ng W.-L."/>
            <person name="Kazmierczak K.M."/>
            <person name="Andrzejewski T.M."/>
            <person name="Davidsen T.M."/>
            <person name="Wayne K.J."/>
            <person name="Tettelin H."/>
            <person name="Glass J.I."/>
            <person name="Rusch D."/>
            <person name="Podicherti R."/>
            <person name="Tsui H.-C.T."/>
            <person name="Winkler M.E."/>
        </authorList>
    </citation>
    <scope>NUCLEOTIDE SEQUENCE</scope>
</reference>
<dbReference type="EMBL" id="UINC01012418">
    <property type="protein sequence ID" value="SVA54238.1"/>
    <property type="molecule type" value="Genomic_DNA"/>
</dbReference>
<evidence type="ECO:0000313" key="1">
    <source>
        <dbReference type="EMBL" id="SVA54238.1"/>
    </source>
</evidence>
<sequence>MKEEFEGGVLLQTTKDLIEICNKVYPQLNIGKFSEEENKALMENIDLISQITQKNINLMYPNRKERLKKMTPIFYEA</sequence>
<organism evidence="1">
    <name type="scientific">marine metagenome</name>
    <dbReference type="NCBI Taxonomy" id="408172"/>
    <lineage>
        <taxon>unclassified sequences</taxon>
        <taxon>metagenomes</taxon>
        <taxon>ecological metagenomes</taxon>
    </lineage>
</organism>